<evidence type="ECO:0000313" key="3">
    <source>
        <dbReference type="EMBL" id="KIY50267.1"/>
    </source>
</evidence>
<dbReference type="InterPro" id="IPR006671">
    <property type="entry name" value="Cyclin_N"/>
</dbReference>
<feature type="compositionally biased region" description="Polar residues" evidence="1">
    <location>
        <begin position="20"/>
        <end position="38"/>
    </location>
</feature>
<gene>
    <name evidence="3" type="ORF">FISHEDRAFT_64911</name>
</gene>
<dbReference type="PANTHER" id="PTHR15615:SF108">
    <property type="entry name" value="PROTEIN CNPPD1"/>
    <property type="match status" value="1"/>
</dbReference>
<organism evidence="3 4">
    <name type="scientific">Fistulina hepatica ATCC 64428</name>
    <dbReference type="NCBI Taxonomy" id="1128425"/>
    <lineage>
        <taxon>Eukaryota</taxon>
        <taxon>Fungi</taxon>
        <taxon>Dikarya</taxon>
        <taxon>Basidiomycota</taxon>
        <taxon>Agaricomycotina</taxon>
        <taxon>Agaricomycetes</taxon>
        <taxon>Agaricomycetidae</taxon>
        <taxon>Agaricales</taxon>
        <taxon>Fistulinaceae</taxon>
        <taxon>Fistulina</taxon>
    </lineage>
</organism>
<dbReference type="InterPro" id="IPR036915">
    <property type="entry name" value="Cyclin-like_sf"/>
</dbReference>
<proteinExistence type="predicted"/>
<dbReference type="CDD" id="cd20557">
    <property type="entry name" value="CYCLIN_ScPCL1-like"/>
    <property type="match status" value="1"/>
</dbReference>
<dbReference type="Proteomes" id="UP000054144">
    <property type="component" value="Unassembled WGS sequence"/>
</dbReference>
<evidence type="ECO:0000256" key="1">
    <source>
        <dbReference type="SAM" id="MobiDB-lite"/>
    </source>
</evidence>
<dbReference type="GO" id="GO:0005634">
    <property type="term" value="C:nucleus"/>
    <property type="evidence" value="ECO:0007669"/>
    <property type="project" value="TreeGrafter"/>
</dbReference>
<dbReference type="InterPro" id="IPR013922">
    <property type="entry name" value="Cyclin_PHO80-like"/>
</dbReference>
<dbReference type="PANTHER" id="PTHR15615">
    <property type="match status" value="1"/>
</dbReference>
<feature type="domain" description="Cyclin N-terminal" evidence="2">
    <location>
        <begin position="93"/>
        <end position="185"/>
    </location>
</feature>
<reference evidence="3 4" key="1">
    <citation type="journal article" date="2015" name="Fungal Genet. Biol.">
        <title>Evolution of novel wood decay mechanisms in Agaricales revealed by the genome sequences of Fistulina hepatica and Cylindrobasidium torrendii.</title>
        <authorList>
            <person name="Floudas D."/>
            <person name="Held B.W."/>
            <person name="Riley R."/>
            <person name="Nagy L.G."/>
            <person name="Koehler G."/>
            <person name="Ransdell A.S."/>
            <person name="Younus H."/>
            <person name="Chow J."/>
            <person name="Chiniquy J."/>
            <person name="Lipzen A."/>
            <person name="Tritt A."/>
            <person name="Sun H."/>
            <person name="Haridas S."/>
            <person name="LaButti K."/>
            <person name="Ohm R.A."/>
            <person name="Kues U."/>
            <person name="Blanchette R.A."/>
            <person name="Grigoriev I.V."/>
            <person name="Minto R.E."/>
            <person name="Hibbett D.S."/>
        </authorList>
    </citation>
    <scope>NUCLEOTIDE SEQUENCE [LARGE SCALE GENOMIC DNA]</scope>
    <source>
        <strain evidence="3 4">ATCC 64428</strain>
    </source>
</reference>
<dbReference type="EMBL" id="KN881676">
    <property type="protein sequence ID" value="KIY50267.1"/>
    <property type="molecule type" value="Genomic_DNA"/>
</dbReference>
<dbReference type="Gene3D" id="1.10.472.10">
    <property type="entry name" value="Cyclin-like"/>
    <property type="match status" value="1"/>
</dbReference>
<evidence type="ECO:0000313" key="4">
    <source>
        <dbReference type="Proteomes" id="UP000054144"/>
    </source>
</evidence>
<evidence type="ECO:0000259" key="2">
    <source>
        <dbReference type="Pfam" id="PF00134"/>
    </source>
</evidence>
<dbReference type="SUPFAM" id="SSF47954">
    <property type="entry name" value="Cyclin-like"/>
    <property type="match status" value="1"/>
</dbReference>
<sequence>MNSVDYSRAPRQGTMAPRPSTYQSSGPCSSQPQHQVTTRGDPFYGLESVSRICSRFVRHLFACPEIPSVTGDPSNPAVAAQLATASRPSVRLPYFIAYALHRTKLHQSVVFAALILLQRLKARFPRARGSSGHRLFIAAYMIASKIMCDDTYSNKSWAVVAQNLFNLREINQMEREMCGYLDWELVADGDLIKRFQADVERDFLSPEGPYPNYSYNAVSKRALKPTNMPPRADSSSPIPAFGQGQTAASAAPRPPPQSSHAQSPSSPDTPSPYYSEGTSPASTASPQTPVGPENNNVTIQTGSPSLSILSTIPNIHPLKGRMYAKPVPSKW</sequence>
<dbReference type="Pfam" id="PF00134">
    <property type="entry name" value="Cyclin_N"/>
    <property type="match status" value="1"/>
</dbReference>
<name>A0A0D7AFV2_9AGAR</name>
<protein>
    <recommendedName>
        <fullName evidence="2">Cyclin N-terminal domain-containing protein</fullName>
    </recommendedName>
</protein>
<keyword evidence="4" id="KW-1185">Reference proteome</keyword>
<accession>A0A0D7AFV2</accession>
<feature type="region of interest" description="Disordered" evidence="1">
    <location>
        <begin position="1"/>
        <end position="40"/>
    </location>
</feature>
<dbReference type="GO" id="GO:0016538">
    <property type="term" value="F:cyclin-dependent protein serine/threonine kinase regulator activity"/>
    <property type="evidence" value="ECO:0007669"/>
    <property type="project" value="TreeGrafter"/>
</dbReference>
<dbReference type="GO" id="GO:0000307">
    <property type="term" value="C:cyclin-dependent protein kinase holoenzyme complex"/>
    <property type="evidence" value="ECO:0007669"/>
    <property type="project" value="TreeGrafter"/>
</dbReference>
<dbReference type="GO" id="GO:0019901">
    <property type="term" value="F:protein kinase binding"/>
    <property type="evidence" value="ECO:0007669"/>
    <property type="project" value="InterPro"/>
</dbReference>
<dbReference type="OrthoDB" id="244495at2759"/>
<feature type="compositionally biased region" description="Polar residues" evidence="1">
    <location>
        <begin position="276"/>
        <end position="304"/>
    </location>
</feature>
<feature type="compositionally biased region" description="Low complexity" evidence="1">
    <location>
        <begin position="258"/>
        <end position="275"/>
    </location>
</feature>
<dbReference type="AlphaFoldDB" id="A0A0D7AFV2"/>
<feature type="region of interest" description="Disordered" evidence="1">
    <location>
        <begin position="224"/>
        <end position="304"/>
    </location>
</feature>